<evidence type="ECO:0000313" key="4">
    <source>
        <dbReference type="WBParaSite" id="ACOC_0000353301-mRNA-1"/>
    </source>
</evidence>
<reference evidence="4" key="1">
    <citation type="submission" date="2017-02" db="UniProtKB">
        <authorList>
            <consortium name="WormBaseParasite"/>
        </authorList>
    </citation>
    <scope>IDENTIFICATION</scope>
</reference>
<sequence length="127" mass="14394">MRRRHPFNAIYDTEEELFLKTCYSGGVGCVGVLVNTSLSTNNDSFEQLTALIGRLRLKRCGPTPALTSFVAYRPRSWYDEKKSKRSIWTWRSSADMSTHSSTSSLEISTPRLDEEERVKNVISGPTD</sequence>
<proteinExistence type="predicted"/>
<name>A0A0R3PGT9_ANGCS</name>
<reference evidence="2 3" key="2">
    <citation type="submission" date="2018-11" db="EMBL/GenBank/DDBJ databases">
        <authorList>
            <consortium name="Pathogen Informatics"/>
        </authorList>
    </citation>
    <scope>NUCLEOTIDE SEQUENCE [LARGE SCALE GENOMIC DNA]</scope>
    <source>
        <strain evidence="2 3">Costa Rica</strain>
    </source>
</reference>
<dbReference type="Proteomes" id="UP000267027">
    <property type="component" value="Unassembled WGS sequence"/>
</dbReference>
<feature type="compositionally biased region" description="Low complexity" evidence="1">
    <location>
        <begin position="93"/>
        <end position="109"/>
    </location>
</feature>
<gene>
    <name evidence="2" type="ORF">ACOC_LOCUS3534</name>
</gene>
<dbReference type="WBParaSite" id="ACOC_0000353301-mRNA-1">
    <property type="protein sequence ID" value="ACOC_0000353301-mRNA-1"/>
    <property type="gene ID" value="ACOC_0000353301"/>
</dbReference>
<accession>A0A0R3PGT9</accession>
<evidence type="ECO:0000313" key="3">
    <source>
        <dbReference type="Proteomes" id="UP000267027"/>
    </source>
</evidence>
<protein>
    <submittedName>
        <fullName evidence="2 4">Uncharacterized protein</fullName>
    </submittedName>
</protein>
<feature type="region of interest" description="Disordered" evidence="1">
    <location>
        <begin position="93"/>
        <end position="127"/>
    </location>
</feature>
<evidence type="ECO:0000256" key="1">
    <source>
        <dbReference type="SAM" id="MobiDB-lite"/>
    </source>
</evidence>
<dbReference type="EMBL" id="UYYA01001112">
    <property type="protein sequence ID" value="VDM55119.1"/>
    <property type="molecule type" value="Genomic_DNA"/>
</dbReference>
<organism evidence="4">
    <name type="scientific">Angiostrongylus costaricensis</name>
    <name type="common">Nematode worm</name>
    <dbReference type="NCBI Taxonomy" id="334426"/>
    <lineage>
        <taxon>Eukaryota</taxon>
        <taxon>Metazoa</taxon>
        <taxon>Ecdysozoa</taxon>
        <taxon>Nematoda</taxon>
        <taxon>Chromadorea</taxon>
        <taxon>Rhabditida</taxon>
        <taxon>Rhabditina</taxon>
        <taxon>Rhabditomorpha</taxon>
        <taxon>Strongyloidea</taxon>
        <taxon>Metastrongylidae</taxon>
        <taxon>Angiostrongylus</taxon>
    </lineage>
</organism>
<dbReference type="AlphaFoldDB" id="A0A0R3PGT9"/>
<keyword evidence="3" id="KW-1185">Reference proteome</keyword>
<evidence type="ECO:0000313" key="2">
    <source>
        <dbReference type="EMBL" id="VDM55119.1"/>
    </source>
</evidence>